<dbReference type="Proteomes" id="UP001286313">
    <property type="component" value="Unassembled WGS sequence"/>
</dbReference>
<proteinExistence type="predicted"/>
<evidence type="ECO:0000313" key="3">
    <source>
        <dbReference type="Proteomes" id="UP001286313"/>
    </source>
</evidence>
<organism evidence="2 3">
    <name type="scientific">Petrolisthes cinctipes</name>
    <name type="common">Flat porcelain crab</name>
    <dbReference type="NCBI Taxonomy" id="88211"/>
    <lineage>
        <taxon>Eukaryota</taxon>
        <taxon>Metazoa</taxon>
        <taxon>Ecdysozoa</taxon>
        <taxon>Arthropoda</taxon>
        <taxon>Crustacea</taxon>
        <taxon>Multicrustacea</taxon>
        <taxon>Malacostraca</taxon>
        <taxon>Eumalacostraca</taxon>
        <taxon>Eucarida</taxon>
        <taxon>Decapoda</taxon>
        <taxon>Pleocyemata</taxon>
        <taxon>Anomura</taxon>
        <taxon>Galatheoidea</taxon>
        <taxon>Porcellanidae</taxon>
        <taxon>Petrolisthes</taxon>
    </lineage>
</organism>
<feature type="compositionally biased region" description="Basic and acidic residues" evidence="1">
    <location>
        <begin position="48"/>
        <end position="58"/>
    </location>
</feature>
<accession>A0AAE1EWA1</accession>
<name>A0AAE1EWA1_PETCI</name>
<dbReference type="AlphaFoldDB" id="A0AAE1EWA1"/>
<evidence type="ECO:0000313" key="2">
    <source>
        <dbReference type="EMBL" id="KAK3862678.1"/>
    </source>
</evidence>
<comment type="caution">
    <text evidence="2">The sequence shown here is derived from an EMBL/GenBank/DDBJ whole genome shotgun (WGS) entry which is preliminary data.</text>
</comment>
<sequence>MHEREAREKRMQGETIEKEGQECQSEMRIPGREGESGEIYTSQSERSVPGREMRAMERRVPGREEYTQMIVHYSIYRSLPSTQQPIPPPPANTDPGSSRDPTHDSMIKGN</sequence>
<feature type="region of interest" description="Disordered" evidence="1">
    <location>
        <begin position="1"/>
        <end position="58"/>
    </location>
</feature>
<feature type="compositionally biased region" description="Basic and acidic residues" evidence="1">
    <location>
        <begin position="1"/>
        <end position="21"/>
    </location>
</feature>
<evidence type="ECO:0000256" key="1">
    <source>
        <dbReference type="SAM" id="MobiDB-lite"/>
    </source>
</evidence>
<gene>
    <name evidence="2" type="ORF">Pcinc_031479</name>
</gene>
<feature type="compositionally biased region" description="Basic and acidic residues" evidence="1">
    <location>
        <begin position="100"/>
        <end position="110"/>
    </location>
</feature>
<dbReference type="EMBL" id="JAWQEG010004181">
    <property type="protein sequence ID" value="KAK3862678.1"/>
    <property type="molecule type" value="Genomic_DNA"/>
</dbReference>
<reference evidence="2" key="1">
    <citation type="submission" date="2023-10" db="EMBL/GenBank/DDBJ databases">
        <title>Genome assemblies of two species of porcelain crab, Petrolisthes cinctipes and Petrolisthes manimaculis (Anomura: Porcellanidae).</title>
        <authorList>
            <person name="Angst P."/>
        </authorList>
    </citation>
    <scope>NUCLEOTIDE SEQUENCE</scope>
    <source>
        <strain evidence="2">PB745_01</strain>
        <tissue evidence="2">Gill</tissue>
    </source>
</reference>
<keyword evidence="3" id="KW-1185">Reference proteome</keyword>
<feature type="region of interest" description="Disordered" evidence="1">
    <location>
        <begin position="77"/>
        <end position="110"/>
    </location>
</feature>
<protein>
    <submittedName>
        <fullName evidence="2">Uncharacterized protein</fullName>
    </submittedName>
</protein>